<dbReference type="SUPFAM" id="SSF103481">
    <property type="entry name" value="Multidrug resistance efflux transporter EmrE"/>
    <property type="match status" value="2"/>
</dbReference>
<protein>
    <submittedName>
        <fullName evidence="3">EamA family transporter</fullName>
    </submittedName>
</protein>
<dbReference type="InterPro" id="IPR037185">
    <property type="entry name" value="EmrE-like"/>
</dbReference>
<sequence>MENPKHYLAGVGAFVIWGFFSVPLRALKAFSAGEILYFRILFSVLFLSIILFSFRKASLKKDWAYFRSMSGSKKWKVLGLTLAGGLLLTINWLVFIYTVNYVNVKTASFSYLICPVMTAALGYVIIKEKLEPLQWIAVGLCALSCALIGMSSFQELGYSVVTALSFALYLISQRKNQEFDRLFVLGVQMLFALLVLSFGINHLVGHVPASGLFYEIIILIAIGFTIIPLFLNLFALQQVNSATIGILMYINPMLNFVLAFTLFDEQVDLTQLLGYVIIFIGLFLFNYQNIRKLQGKWVGVKRTTSH</sequence>
<feature type="transmembrane region" description="Helical" evidence="1">
    <location>
        <begin position="212"/>
        <end position="234"/>
    </location>
</feature>
<dbReference type="GO" id="GO:0016020">
    <property type="term" value="C:membrane"/>
    <property type="evidence" value="ECO:0007669"/>
    <property type="project" value="InterPro"/>
</dbReference>
<feature type="transmembrane region" description="Helical" evidence="1">
    <location>
        <begin position="36"/>
        <end position="54"/>
    </location>
</feature>
<gene>
    <name evidence="3" type="ORF">AAG747_00160</name>
</gene>
<feature type="transmembrane region" description="Helical" evidence="1">
    <location>
        <begin position="133"/>
        <end position="150"/>
    </location>
</feature>
<dbReference type="Pfam" id="PF00892">
    <property type="entry name" value="EamA"/>
    <property type="match status" value="2"/>
</dbReference>
<organism evidence="3 4">
    <name type="scientific">Rapidithrix thailandica</name>
    <dbReference type="NCBI Taxonomy" id="413964"/>
    <lineage>
        <taxon>Bacteria</taxon>
        <taxon>Pseudomonadati</taxon>
        <taxon>Bacteroidota</taxon>
        <taxon>Cytophagia</taxon>
        <taxon>Cytophagales</taxon>
        <taxon>Flammeovirgaceae</taxon>
        <taxon>Rapidithrix</taxon>
    </lineage>
</organism>
<evidence type="ECO:0000313" key="4">
    <source>
        <dbReference type="Proteomes" id="UP001403385"/>
    </source>
</evidence>
<accession>A0AAW9S5S5</accession>
<feature type="transmembrane region" description="Helical" evidence="1">
    <location>
        <begin position="269"/>
        <end position="287"/>
    </location>
</feature>
<dbReference type="PANTHER" id="PTHR22911:SF137">
    <property type="entry name" value="SOLUTE CARRIER FAMILY 35 MEMBER G2-RELATED"/>
    <property type="match status" value="1"/>
</dbReference>
<dbReference type="InterPro" id="IPR000620">
    <property type="entry name" value="EamA_dom"/>
</dbReference>
<feature type="transmembrane region" description="Helical" evidence="1">
    <location>
        <begin position="246"/>
        <end position="263"/>
    </location>
</feature>
<dbReference type="AlphaFoldDB" id="A0AAW9S5S5"/>
<evidence type="ECO:0000313" key="3">
    <source>
        <dbReference type="EMBL" id="MEN7546296.1"/>
    </source>
</evidence>
<dbReference type="Gene3D" id="1.10.3730.20">
    <property type="match status" value="1"/>
</dbReference>
<feature type="transmembrane region" description="Helical" evidence="1">
    <location>
        <begin position="109"/>
        <end position="126"/>
    </location>
</feature>
<name>A0AAW9S5S5_9BACT</name>
<dbReference type="PANTHER" id="PTHR22911">
    <property type="entry name" value="ACYL-MALONYL CONDENSING ENZYME-RELATED"/>
    <property type="match status" value="1"/>
</dbReference>
<reference evidence="3 4" key="1">
    <citation type="submission" date="2024-04" db="EMBL/GenBank/DDBJ databases">
        <title>Novel genus in family Flammeovirgaceae.</title>
        <authorList>
            <person name="Nguyen T.H."/>
            <person name="Vuong T.Q."/>
            <person name="Le H."/>
            <person name="Kim S.-G."/>
        </authorList>
    </citation>
    <scope>NUCLEOTIDE SEQUENCE [LARGE SCALE GENOMIC DNA]</scope>
    <source>
        <strain evidence="3 4">JCM 23209</strain>
    </source>
</reference>
<keyword evidence="1" id="KW-0472">Membrane</keyword>
<feature type="transmembrane region" description="Helical" evidence="1">
    <location>
        <begin position="7"/>
        <end position="24"/>
    </location>
</feature>
<feature type="domain" description="EamA" evidence="2">
    <location>
        <begin position="160"/>
        <end position="286"/>
    </location>
</feature>
<evidence type="ECO:0000259" key="2">
    <source>
        <dbReference type="Pfam" id="PF00892"/>
    </source>
</evidence>
<keyword evidence="1" id="KW-0812">Transmembrane</keyword>
<comment type="caution">
    <text evidence="3">The sequence shown here is derived from an EMBL/GenBank/DDBJ whole genome shotgun (WGS) entry which is preliminary data.</text>
</comment>
<keyword evidence="4" id="KW-1185">Reference proteome</keyword>
<dbReference type="Proteomes" id="UP001403385">
    <property type="component" value="Unassembled WGS sequence"/>
</dbReference>
<proteinExistence type="predicted"/>
<dbReference type="RefSeq" id="WP_346819084.1">
    <property type="nucleotide sequence ID" value="NZ_JBDKWZ010000001.1"/>
</dbReference>
<feature type="transmembrane region" description="Helical" evidence="1">
    <location>
        <begin position="75"/>
        <end position="97"/>
    </location>
</feature>
<keyword evidence="1" id="KW-1133">Transmembrane helix</keyword>
<feature type="transmembrane region" description="Helical" evidence="1">
    <location>
        <begin position="183"/>
        <end position="200"/>
    </location>
</feature>
<feature type="domain" description="EamA" evidence="2">
    <location>
        <begin position="7"/>
        <end position="149"/>
    </location>
</feature>
<evidence type="ECO:0000256" key="1">
    <source>
        <dbReference type="SAM" id="Phobius"/>
    </source>
</evidence>
<feature type="transmembrane region" description="Helical" evidence="1">
    <location>
        <begin position="156"/>
        <end position="171"/>
    </location>
</feature>
<dbReference type="EMBL" id="JBDKWZ010000001">
    <property type="protein sequence ID" value="MEN7546296.1"/>
    <property type="molecule type" value="Genomic_DNA"/>
</dbReference>